<dbReference type="Pfam" id="PF22780">
    <property type="entry name" value="HI0933_like_1st"/>
    <property type="match status" value="1"/>
</dbReference>
<dbReference type="RefSeq" id="WP_108829867.1">
    <property type="nucleotide sequence ID" value="NZ_OMOR01000001.1"/>
</dbReference>
<dbReference type="OrthoDB" id="5288829at2"/>
<accession>A0A2R8BIX6</accession>
<dbReference type="PRINTS" id="PR00419">
    <property type="entry name" value="ADXRDTASE"/>
</dbReference>
<comment type="cofactor">
    <cofactor evidence="1">
        <name>FAD</name>
        <dbReference type="ChEBI" id="CHEBI:57692"/>
    </cofactor>
</comment>
<dbReference type="EC" id="5.3.1.29" evidence="6"/>
<reference evidence="6 7" key="1">
    <citation type="submission" date="2018-03" db="EMBL/GenBank/DDBJ databases">
        <authorList>
            <person name="Keele B.F."/>
        </authorList>
    </citation>
    <scope>NUCLEOTIDE SEQUENCE [LARGE SCALE GENOMIC DNA]</scope>
    <source>
        <strain evidence="6 7">CECT 8599</strain>
    </source>
</reference>
<evidence type="ECO:0000256" key="1">
    <source>
        <dbReference type="ARBA" id="ARBA00001974"/>
    </source>
</evidence>
<dbReference type="InterPro" id="IPR004792">
    <property type="entry name" value="BaiN-like"/>
</dbReference>
<evidence type="ECO:0000256" key="2">
    <source>
        <dbReference type="ARBA" id="ARBA00022630"/>
    </source>
</evidence>
<dbReference type="InterPro" id="IPR055178">
    <property type="entry name" value="RsdA/BaiN/AoA(So)-like_dom"/>
</dbReference>
<organism evidence="6 7">
    <name type="scientific">Ascidiaceihabitans donghaensis</name>
    <dbReference type="NCBI Taxonomy" id="1510460"/>
    <lineage>
        <taxon>Bacteria</taxon>
        <taxon>Pseudomonadati</taxon>
        <taxon>Pseudomonadota</taxon>
        <taxon>Alphaproteobacteria</taxon>
        <taxon>Rhodobacterales</taxon>
        <taxon>Paracoccaceae</taxon>
        <taxon>Ascidiaceihabitans</taxon>
    </lineage>
</organism>
<keyword evidence="2" id="KW-0285">Flavoprotein</keyword>
<dbReference type="SUPFAM" id="SSF160996">
    <property type="entry name" value="HI0933 insert domain-like"/>
    <property type="match status" value="1"/>
</dbReference>
<sequence>MSVRASIIGGGPAGLMAAEVLAQAGAQVTVFDAKPSMGRKFLMAGKSGLNLTTDAPLERLLPRFYEAADRLEPMIADFDSKAIQAWAKRLQQPVFTGSSGRVFPEAMKASPLLRAWFARLDALGVRRVTRARWQGWDDAGALVFDPPQEAQFMQPDVTILALGGASWARLGSDGAWANMLKDRDVPVIPFGASNVGVSVDWSTHMQRHFGAPIKAVKWTVNGTHSRGEAVVSAHGLEGGGLYPLARHIDASTSLFVDLIPDMDAAQIAERLSKKRGKASLSNHLRKALRLSSVKIAMLQEWSRPVPQNAVALAALIKNLPVAHAGLRPMDQAISTHGGIAWNALDNGLMLKSMPGVFCAGEMVDWDAPTGGYLLTGCFATGRWAGQAAAQRLGLL</sequence>
<keyword evidence="7" id="KW-1185">Reference proteome</keyword>
<dbReference type="Gene3D" id="3.50.50.60">
    <property type="entry name" value="FAD/NAD(P)-binding domain"/>
    <property type="match status" value="1"/>
</dbReference>
<evidence type="ECO:0000313" key="6">
    <source>
        <dbReference type="EMBL" id="SPH22982.1"/>
    </source>
</evidence>
<gene>
    <name evidence="6" type="ORF">ASD8599_03729</name>
</gene>
<keyword evidence="6" id="KW-0413">Isomerase</keyword>
<dbReference type="InterPro" id="IPR036188">
    <property type="entry name" value="FAD/NAD-bd_sf"/>
</dbReference>
<dbReference type="NCBIfam" id="TIGR03862">
    <property type="entry name" value="flavo_PP4765"/>
    <property type="match status" value="1"/>
</dbReference>
<dbReference type="Pfam" id="PF03486">
    <property type="entry name" value="HI0933_like"/>
    <property type="match status" value="1"/>
</dbReference>
<keyword evidence="3" id="KW-0274">FAD</keyword>
<dbReference type="GO" id="GO:0043917">
    <property type="term" value="F:ribose 1,5-bisphosphate isomerase activity"/>
    <property type="evidence" value="ECO:0007669"/>
    <property type="project" value="UniProtKB-EC"/>
</dbReference>
<feature type="domain" description="RsdA/BaiN/AoA(So)-like insert" evidence="5">
    <location>
        <begin position="192"/>
        <end position="334"/>
    </location>
</feature>
<evidence type="ECO:0000259" key="4">
    <source>
        <dbReference type="Pfam" id="PF03486"/>
    </source>
</evidence>
<feature type="domain" description="RsdA/BaiN/AoA(So)-like Rossmann fold-like" evidence="4">
    <location>
        <begin position="6"/>
        <end position="386"/>
    </location>
</feature>
<dbReference type="PANTHER" id="PTHR42887:SF1">
    <property type="entry name" value="BLR3961 PROTEIN"/>
    <property type="match status" value="1"/>
</dbReference>
<protein>
    <submittedName>
        <fullName evidence="6">Thiazole biosynthetic enzyme</fullName>
        <ecNumber evidence="6">5.3.1.29</ecNumber>
    </submittedName>
</protein>
<dbReference type="InterPro" id="IPR022460">
    <property type="entry name" value="Flavoprotein_PP4765"/>
</dbReference>
<dbReference type="Gene3D" id="2.40.30.10">
    <property type="entry name" value="Translation factors"/>
    <property type="match status" value="1"/>
</dbReference>
<evidence type="ECO:0000313" key="7">
    <source>
        <dbReference type="Proteomes" id="UP000244880"/>
    </source>
</evidence>
<evidence type="ECO:0000259" key="5">
    <source>
        <dbReference type="Pfam" id="PF22780"/>
    </source>
</evidence>
<dbReference type="PANTHER" id="PTHR42887">
    <property type="entry name" value="OS12G0638800 PROTEIN"/>
    <property type="match status" value="1"/>
</dbReference>
<proteinExistence type="predicted"/>
<dbReference type="NCBIfam" id="TIGR00275">
    <property type="entry name" value="aminoacetone oxidase family FAD-binding enzyme"/>
    <property type="match status" value="1"/>
</dbReference>
<name>A0A2R8BIX6_9RHOB</name>
<dbReference type="AlphaFoldDB" id="A0A2R8BIX6"/>
<dbReference type="InterPro" id="IPR023166">
    <property type="entry name" value="BaiN-like_dom_sf"/>
</dbReference>
<evidence type="ECO:0000256" key="3">
    <source>
        <dbReference type="ARBA" id="ARBA00022827"/>
    </source>
</evidence>
<dbReference type="EMBL" id="OMOR01000001">
    <property type="protein sequence ID" value="SPH22982.1"/>
    <property type="molecule type" value="Genomic_DNA"/>
</dbReference>
<dbReference type="SUPFAM" id="SSF51905">
    <property type="entry name" value="FAD/NAD(P)-binding domain"/>
    <property type="match status" value="1"/>
</dbReference>
<dbReference type="Gene3D" id="1.10.8.260">
    <property type="entry name" value="HI0933 insert domain-like"/>
    <property type="match status" value="1"/>
</dbReference>
<dbReference type="InterPro" id="IPR057661">
    <property type="entry name" value="RsdA/BaiN/AoA(So)_Rossmann"/>
</dbReference>
<dbReference type="Proteomes" id="UP000244880">
    <property type="component" value="Unassembled WGS sequence"/>
</dbReference>